<dbReference type="EMBL" id="HBIS01003683">
    <property type="protein sequence ID" value="CAE0609508.1"/>
    <property type="molecule type" value="Transcribed_RNA"/>
</dbReference>
<dbReference type="EMBL" id="HBIS01003682">
    <property type="protein sequence ID" value="CAE0609507.1"/>
    <property type="molecule type" value="Transcribed_RNA"/>
</dbReference>
<evidence type="ECO:0000256" key="1">
    <source>
        <dbReference type="ARBA" id="ARBA00004170"/>
    </source>
</evidence>
<evidence type="ECO:0000256" key="6">
    <source>
        <dbReference type="ARBA" id="ARBA00023136"/>
    </source>
</evidence>
<evidence type="ECO:0000256" key="3">
    <source>
        <dbReference type="ARBA" id="ARBA00022448"/>
    </source>
</evidence>
<name>A0A6U9QN04_9CHLO</name>
<evidence type="ECO:0000313" key="10">
    <source>
        <dbReference type="EMBL" id="CAE0609508.1"/>
    </source>
</evidence>
<dbReference type="GO" id="GO:0005774">
    <property type="term" value="C:vacuolar membrane"/>
    <property type="evidence" value="ECO:0007669"/>
    <property type="project" value="TreeGrafter"/>
</dbReference>
<evidence type="ECO:0000256" key="4">
    <source>
        <dbReference type="ARBA" id="ARBA00022892"/>
    </source>
</evidence>
<evidence type="ECO:0000256" key="7">
    <source>
        <dbReference type="ARBA" id="ARBA00040047"/>
    </source>
</evidence>
<dbReference type="Pfam" id="PF14938">
    <property type="entry name" value="SNAP"/>
    <property type="match status" value="1"/>
</dbReference>
<dbReference type="PANTHER" id="PTHR13768">
    <property type="entry name" value="SOLUBLE NSF ATTACHMENT PROTEIN SNAP"/>
    <property type="match status" value="1"/>
</dbReference>
<evidence type="ECO:0000313" key="11">
    <source>
        <dbReference type="EMBL" id="CAE0609509.1"/>
    </source>
</evidence>
<comment type="subcellular location">
    <subcellularLocation>
        <location evidence="1">Membrane</location>
        <topology evidence="1">Peripheral membrane protein</topology>
    </subcellularLocation>
</comment>
<dbReference type="GO" id="GO:0005483">
    <property type="term" value="F:soluble NSF attachment protein activity"/>
    <property type="evidence" value="ECO:0007669"/>
    <property type="project" value="TreeGrafter"/>
</dbReference>
<dbReference type="GO" id="GO:0016192">
    <property type="term" value="P:vesicle-mediated transport"/>
    <property type="evidence" value="ECO:0007669"/>
    <property type="project" value="UniProtKB-KW"/>
</dbReference>
<dbReference type="EMBL" id="HBIS01003684">
    <property type="protein sequence ID" value="CAE0609509.1"/>
    <property type="molecule type" value="Transcribed_RNA"/>
</dbReference>
<keyword evidence="5" id="KW-0653">Protein transport</keyword>
<dbReference type="EMBL" id="HBIS01003685">
    <property type="protein sequence ID" value="CAE0609510.1"/>
    <property type="molecule type" value="Transcribed_RNA"/>
</dbReference>
<evidence type="ECO:0000313" key="12">
    <source>
        <dbReference type="EMBL" id="CAE0609510.1"/>
    </source>
</evidence>
<gene>
    <name evidence="9" type="ORF">PSAL00342_LOCUS3326</name>
    <name evidence="10" type="ORF">PSAL00342_LOCUS3327</name>
    <name evidence="11" type="ORF">PSAL00342_LOCUS3328</name>
    <name evidence="12" type="ORF">PSAL00342_LOCUS3329</name>
</gene>
<dbReference type="InterPro" id="IPR011990">
    <property type="entry name" value="TPR-like_helical_dom_sf"/>
</dbReference>
<dbReference type="Gene3D" id="1.25.40.10">
    <property type="entry name" value="Tetratricopeptide repeat domain"/>
    <property type="match status" value="1"/>
</dbReference>
<reference evidence="9" key="1">
    <citation type="submission" date="2021-01" db="EMBL/GenBank/DDBJ databases">
        <authorList>
            <person name="Corre E."/>
            <person name="Pelletier E."/>
            <person name="Niang G."/>
            <person name="Scheremetjew M."/>
            <person name="Finn R."/>
            <person name="Kale V."/>
            <person name="Holt S."/>
            <person name="Cochrane G."/>
            <person name="Meng A."/>
            <person name="Brown T."/>
            <person name="Cohen L."/>
        </authorList>
    </citation>
    <scope>NUCLEOTIDE SEQUENCE</scope>
    <source>
        <strain evidence="9">CCMP1897</strain>
    </source>
</reference>
<dbReference type="AlphaFoldDB" id="A0A6U9QN04"/>
<evidence type="ECO:0000256" key="5">
    <source>
        <dbReference type="ARBA" id="ARBA00022927"/>
    </source>
</evidence>
<evidence type="ECO:0000313" key="9">
    <source>
        <dbReference type="EMBL" id="CAE0609507.1"/>
    </source>
</evidence>
<keyword evidence="4" id="KW-0931">ER-Golgi transport</keyword>
<dbReference type="GO" id="GO:0031201">
    <property type="term" value="C:SNARE complex"/>
    <property type="evidence" value="ECO:0007669"/>
    <property type="project" value="TreeGrafter"/>
</dbReference>
<comment type="similarity">
    <text evidence="2">Belongs to the SNAP family.</text>
</comment>
<keyword evidence="6" id="KW-0472">Membrane</keyword>
<dbReference type="GO" id="GO:0006886">
    <property type="term" value="P:intracellular protein transport"/>
    <property type="evidence" value="ECO:0007669"/>
    <property type="project" value="InterPro"/>
</dbReference>
<dbReference type="GO" id="GO:0019905">
    <property type="term" value="F:syntaxin binding"/>
    <property type="evidence" value="ECO:0007669"/>
    <property type="project" value="TreeGrafter"/>
</dbReference>
<evidence type="ECO:0000256" key="2">
    <source>
        <dbReference type="ARBA" id="ARBA00010050"/>
    </source>
</evidence>
<dbReference type="PANTHER" id="PTHR13768:SF2">
    <property type="entry name" value="GAMMA-SOLUBLE NSF ATTACHMENT PROTEIN"/>
    <property type="match status" value="1"/>
</dbReference>
<dbReference type="SUPFAM" id="SSF48452">
    <property type="entry name" value="TPR-like"/>
    <property type="match status" value="1"/>
</dbReference>
<accession>A0A6U9QN04</accession>
<proteinExistence type="inferred from homology"/>
<sequence length="310" mass="34844">MAARKDESADALFRKAEKCVRPNLLKLKFAPDWTEACALYEKAALGYRKSNKHEEAKVAYERAALGQERIGSKWHAAKLMESACVEAKKADQTPEDVVACVRSAVTLYREAGREQTSADALVRGAKLVEDLDERKSFEMIQEAIRVYEEEEKYAQVTDLYREGLNLLIRHKRYEDAAVLLMRCGEACDHAEAKHTQNKVYMNAVIMWLYLEDVVQANNTYLECLQVDGFESSDEASAISDLLDAYRMGDPELVKQCIKTNRTFSHTDNCVARLARQLPRGDVSNLATQLESACGLGGPDNSCELDEDDLT</sequence>
<keyword evidence="3" id="KW-0813">Transport</keyword>
<protein>
    <recommendedName>
        <fullName evidence="7">Gamma-soluble NSF attachment protein</fullName>
    </recommendedName>
    <alternativeName>
        <fullName evidence="8">N-ethylmaleimide-sensitive factor attachment protein gamma</fullName>
    </alternativeName>
</protein>
<dbReference type="InterPro" id="IPR000744">
    <property type="entry name" value="NSF_attach"/>
</dbReference>
<organism evidence="9">
    <name type="scientific">Picocystis salinarum</name>
    <dbReference type="NCBI Taxonomy" id="88271"/>
    <lineage>
        <taxon>Eukaryota</taxon>
        <taxon>Viridiplantae</taxon>
        <taxon>Chlorophyta</taxon>
        <taxon>Picocystophyceae</taxon>
        <taxon>Picocystales</taxon>
        <taxon>Picocystaceae</taxon>
        <taxon>Picocystis</taxon>
    </lineage>
</organism>
<evidence type="ECO:0000256" key="8">
    <source>
        <dbReference type="ARBA" id="ARBA00042485"/>
    </source>
</evidence>